<dbReference type="Proteomes" id="UP001600894">
    <property type="component" value="Unassembled WGS sequence"/>
</dbReference>
<keyword evidence="7" id="KW-1003">Cell membrane</keyword>
<evidence type="ECO:0000256" key="1">
    <source>
        <dbReference type="ARBA" id="ARBA00003408"/>
    </source>
</evidence>
<name>A0ABQ0B2G0_9FIRM</name>
<accession>A0ABQ0B2G0</accession>
<dbReference type="NCBIfam" id="TIGR00797">
    <property type="entry name" value="matE"/>
    <property type="match status" value="1"/>
</dbReference>
<keyword evidence="5" id="KW-0813">Transport</keyword>
<feature type="transmembrane region" description="Helical" evidence="13">
    <location>
        <begin position="277"/>
        <end position="296"/>
    </location>
</feature>
<evidence type="ECO:0000256" key="5">
    <source>
        <dbReference type="ARBA" id="ARBA00022448"/>
    </source>
</evidence>
<evidence type="ECO:0000256" key="11">
    <source>
        <dbReference type="ARBA" id="ARBA00023136"/>
    </source>
</evidence>
<comment type="subcellular location">
    <subcellularLocation>
        <location evidence="2">Cell membrane</location>
        <topology evidence="2">Multi-pass membrane protein</topology>
    </subcellularLocation>
</comment>
<evidence type="ECO:0000256" key="12">
    <source>
        <dbReference type="ARBA" id="ARBA00031636"/>
    </source>
</evidence>
<feature type="transmembrane region" description="Helical" evidence="13">
    <location>
        <begin position="317"/>
        <end position="341"/>
    </location>
</feature>
<dbReference type="Pfam" id="PF01554">
    <property type="entry name" value="MatE"/>
    <property type="match status" value="2"/>
</dbReference>
<evidence type="ECO:0000256" key="2">
    <source>
        <dbReference type="ARBA" id="ARBA00004651"/>
    </source>
</evidence>
<dbReference type="CDD" id="cd13138">
    <property type="entry name" value="MATE_yoeA_like"/>
    <property type="match status" value="1"/>
</dbReference>
<keyword evidence="6" id="KW-0050">Antiport</keyword>
<evidence type="ECO:0000256" key="9">
    <source>
        <dbReference type="ARBA" id="ARBA00022989"/>
    </source>
</evidence>
<keyword evidence="15" id="KW-1185">Reference proteome</keyword>
<comment type="caution">
    <text evidence="14">The sequence shown here is derived from an EMBL/GenBank/DDBJ whole genome shotgun (WGS) entry which is preliminary data.</text>
</comment>
<reference evidence="14 15" key="1">
    <citation type="submission" date="2024-04" db="EMBL/GenBank/DDBJ databases">
        <title>Defined microbial consortia suppress multidrug-resistant proinflammatory Enterobacteriaceae via ecological control.</title>
        <authorList>
            <person name="Furuichi M."/>
            <person name="Kawaguchi T."/>
            <person name="Pust M."/>
            <person name="Yasuma K."/>
            <person name="Plichta D."/>
            <person name="Hasegawa N."/>
            <person name="Ohya T."/>
            <person name="Bhattarai S."/>
            <person name="Sasajima S."/>
            <person name="Aoto Y."/>
            <person name="Tuganbaev T."/>
            <person name="Yaginuma M."/>
            <person name="Ueda M."/>
            <person name="Okahashi N."/>
            <person name="Amafuji K."/>
            <person name="Kiridooshi Y."/>
            <person name="Sugita K."/>
            <person name="Strazar M."/>
            <person name="Skelly A."/>
            <person name="Suda W."/>
            <person name="Hattori M."/>
            <person name="Nakamoto N."/>
            <person name="Caballero S."/>
            <person name="Norman J."/>
            <person name="Olle B."/>
            <person name="Tanoue T."/>
            <person name="Arita M."/>
            <person name="Bucci V."/>
            <person name="Atarashi K."/>
            <person name="Xavier R."/>
            <person name="Honda K."/>
        </authorList>
    </citation>
    <scope>NUCLEOTIDE SEQUENCE [LARGE SCALE GENOMIC DNA]</scope>
    <source>
        <strain evidence="15">f13</strain>
    </source>
</reference>
<dbReference type="InterPro" id="IPR048279">
    <property type="entry name" value="MdtK-like"/>
</dbReference>
<evidence type="ECO:0000256" key="13">
    <source>
        <dbReference type="SAM" id="Phobius"/>
    </source>
</evidence>
<dbReference type="PANTHER" id="PTHR43298:SF2">
    <property type="entry name" value="FMN_FAD EXPORTER YEEO-RELATED"/>
    <property type="match status" value="1"/>
</dbReference>
<protein>
    <recommendedName>
        <fullName evidence="4">Probable multidrug resistance protein NorM</fullName>
    </recommendedName>
    <alternativeName>
        <fullName evidence="12">Multidrug-efflux transporter</fullName>
    </alternativeName>
</protein>
<feature type="transmembrane region" description="Helical" evidence="13">
    <location>
        <begin position="410"/>
        <end position="430"/>
    </location>
</feature>
<feature type="transmembrane region" description="Helical" evidence="13">
    <location>
        <begin position="87"/>
        <end position="113"/>
    </location>
</feature>
<evidence type="ECO:0000256" key="4">
    <source>
        <dbReference type="ARBA" id="ARBA00020268"/>
    </source>
</evidence>
<proteinExistence type="inferred from homology"/>
<comment type="function">
    <text evidence="1">Multidrug efflux pump.</text>
</comment>
<evidence type="ECO:0000313" key="15">
    <source>
        <dbReference type="Proteomes" id="UP001600894"/>
    </source>
</evidence>
<evidence type="ECO:0000256" key="3">
    <source>
        <dbReference type="ARBA" id="ARBA00010199"/>
    </source>
</evidence>
<dbReference type="EMBL" id="BAABXL010000001">
    <property type="protein sequence ID" value="GAA6270426.1"/>
    <property type="molecule type" value="Genomic_DNA"/>
</dbReference>
<dbReference type="InterPro" id="IPR050222">
    <property type="entry name" value="MATE_MdtK"/>
</dbReference>
<evidence type="ECO:0000256" key="10">
    <source>
        <dbReference type="ARBA" id="ARBA00023065"/>
    </source>
</evidence>
<evidence type="ECO:0000256" key="8">
    <source>
        <dbReference type="ARBA" id="ARBA00022692"/>
    </source>
</evidence>
<feature type="transmembrane region" description="Helical" evidence="13">
    <location>
        <begin position="133"/>
        <end position="157"/>
    </location>
</feature>
<dbReference type="RefSeq" id="WP_390470978.1">
    <property type="nucleotide sequence ID" value="NZ_BAABXL010000001.1"/>
</dbReference>
<dbReference type="InterPro" id="IPR002528">
    <property type="entry name" value="MATE_fam"/>
</dbReference>
<evidence type="ECO:0000256" key="6">
    <source>
        <dbReference type="ARBA" id="ARBA00022449"/>
    </source>
</evidence>
<keyword evidence="10" id="KW-0406">Ion transport</keyword>
<feature type="transmembrane region" description="Helical" evidence="13">
    <location>
        <begin position="193"/>
        <end position="213"/>
    </location>
</feature>
<comment type="similarity">
    <text evidence="3">Belongs to the multi antimicrobial extrusion (MATE) (TC 2.A.66.1) family.</text>
</comment>
<keyword evidence="11 13" id="KW-0472">Membrane</keyword>
<gene>
    <name evidence="14" type="ORF">F130042H8_34860</name>
</gene>
<dbReference type="PANTHER" id="PTHR43298">
    <property type="entry name" value="MULTIDRUG RESISTANCE PROTEIN NORM-RELATED"/>
    <property type="match status" value="1"/>
</dbReference>
<sequence>MKDLTKGTPARIMIQFAVPVALGNMFQLCYSLADTRVVGSTLGETALAAVGATASVSTLFIGFLSGLTSGFSLLIAREFGAGNQKGVKGYAAGSLLLGTITALVLTFACMGSLKTILHLLNVPQDLMDQADSYIRVVLMGLIATMLYNACASVLRAIGDTAAPLLFLIFAAVLNVGLDLAFILIFGWGVAGAAWATVFSQGLAAFLSLIYMFRKYEVFRFTLRDFKISAKQAKALYASGLSMAAMMSLVFFGTLSLQCAINTFGQDIIVAHTAARKITEFFMLPFSVMGVTMANYCGQNTGAGRMDRIRGGIRQALILTWIWAVGMILLSFTASPALAGMVTGSDNPVIRSTAALYLRFNTLFYFAPAAISILRNGLQGMGDHVTPVCSSMIELVGKIIAAFFLADIFQYWGIIVAEPVVWVLMVIPLIAKMRKMVK</sequence>
<keyword evidence="8 13" id="KW-0812">Transmembrane</keyword>
<feature type="transmembrane region" description="Helical" evidence="13">
    <location>
        <begin position="353"/>
        <end position="372"/>
    </location>
</feature>
<evidence type="ECO:0000313" key="14">
    <source>
        <dbReference type="EMBL" id="GAA6270426.1"/>
    </source>
</evidence>
<feature type="transmembrane region" description="Helical" evidence="13">
    <location>
        <begin position="164"/>
        <end position="187"/>
    </location>
</feature>
<dbReference type="PIRSF" id="PIRSF006603">
    <property type="entry name" value="DinF"/>
    <property type="match status" value="1"/>
</dbReference>
<feature type="transmembrane region" description="Helical" evidence="13">
    <location>
        <begin position="45"/>
        <end position="75"/>
    </location>
</feature>
<evidence type="ECO:0000256" key="7">
    <source>
        <dbReference type="ARBA" id="ARBA00022475"/>
    </source>
</evidence>
<feature type="transmembrane region" description="Helical" evidence="13">
    <location>
        <begin position="234"/>
        <end position="257"/>
    </location>
</feature>
<feature type="transmembrane region" description="Helical" evidence="13">
    <location>
        <begin position="384"/>
        <end position="404"/>
    </location>
</feature>
<keyword evidence="9 13" id="KW-1133">Transmembrane helix</keyword>
<organism evidence="14 15">
    <name type="scientific">Enterocloster alcoholdehydrogenati</name>
    <dbReference type="NCBI Taxonomy" id="2547410"/>
    <lineage>
        <taxon>Bacteria</taxon>
        <taxon>Bacillati</taxon>
        <taxon>Bacillota</taxon>
        <taxon>Clostridia</taxon>
        <taxon>Lachnospirales</taxon>
        <taxon>Lachnospiraceae</taxon>
        <taxon>Enterocloster</taxon>
    </lineage>
</organism>
<feature type="transmembrane region" description="Helical" evidence="13">
    <location>
        <begin position="12"/>
        <end position="33"/>
    </location>
</feature>